<keyword evidence="4" id="KW-1185">Reference proteome</keyword>
<dbReference type="CDD" id="cd12809">
    <property type="entry name" value="Esterase_713_like-2"/>
    <property type="match status" value="1"/>
</dbReference>
<dbReference type="Gene3D" id="3.40.50.1820">
    <property type="entry name" value="alpha/beta hydrolase"/>
    <property type="match status" value="1"/>
</dbReference>
<dbReference type="AlphaFoldDB" id="A0A9P5HQE1"/>
<name>A0A9P5HQE1_9HYPO</name>
<comment type="caution">
    <text evidence="3">The sequence shown here is derived from an EMBL/GenBank/DDBJ whole genome shotgun (WGS) entry which is preliminary data.</text>
</comment>
<protein>
    <recommendedName>
        <fullName evidence="2">AB hydrolase-1 domain-containing protein</fullName>
    </recommendedName>
</protein>
<feature type="domain" description="AB hydrolase-1" evidence="2">
    <location>
        <begin position="81"/>
        <end position="369"/>
    </location>
</feature>
<accession>A0A9P5HQE1</accession>
<evidence type="ECO:0000256" key="1">
    <source>
        <dbReference type="SAM" id="SignalP"/>
    </source>
</evidence>
<dbReference type="EMBL" id="JAANBB010000011">
    <property type="protein sequence ID" value="KAF7556574.1"/>
    <property type="molecule type" value="Genomic_DNA"/>
</dbReference>
<dbReference type="SUPFAM" id="SSF53474">
    <property type="entry name" value="alpha/beta-Hydrolases"/>
    <property type="match status" value="1"/>
</dbReference>
<feature type="signal peptide" evidence="1">
    <location>
        <begin position="1"/>
        <end position="19"/>
    </location>
</feature>
<evidence type="ECO:0000259" key="2">
    <source>
        <dbReference type="Pfam" id="PF12697"/>
    </source>
</evidence>
<feature type="chain" id="PRO_5040145275" description="AB hydrolase-1 domain-containing protein" evidence="1">
    <location>
        <begin position="20"/>
        <end position="384"/>
    </location>
</feature>
<organism evidence="3 4">
    <name type="scientific">Cylindrodendrum hubeiense</name>
    <dbReference type="NCBI Taxonomy" id="595255"/>
    <lineage>
        <taxon>Eukaryota</taxon>
        <taxon>Fungi</taxon>
        <taxon>Dikarya</taxon>
        <taxon>Ascomycota</taxon>
        <taxon>Pezizomycotina</taxon>
        <taxon>Sordariomycetes</taxon>
        <taxon>Hypocreomycetidae</taxon>
        <taxon>Hypocreales</taxon>
        <taxon>Nectriaceae</taxon>
        <taxon>Cylindrodendrum</taxon>
    </lineage>
</organism>
<evidence type="ECO:0000313" key="4">
    <source>
        <dbReference type="Proteomes" id="UP000722485"/>
    </source>
</evidence>
<reference evidence="3" key="1">
    <citation type="submission" date="2020-03" db="EMBL/GenBank/DDBJ databases">
        <title>Draft Genome Sequence of Cylindrodendrum hubeiense.</title>
        <authorList>
            <person name="Buettner E."/>
            <person name="Kellner H."/>
        </authorList>
    </citation>
    <scope>NUCLEOTIDE SEQUENCE</scope>
    <source>
        <strain evidence="3">IHI 201604</strain>
    </source>
</reference>
<proteinExistence type="predicted"/>
<gene>
    <name evidence="3" type="ORF">G7Z17_g1329</name>
</gene>
<sequence length="384" mass="41866">MYFSKLALAAAALFGGSSAHPGWHYGSHDDASTSGEASYVRSFFYAGGAYVDDGASGHIFRDQMYVEKLVPARGATKKTPIVFIHGQGQTGTNFLNKPDGSRGWASQFIEQGYEVYIVDQTLRGRSAWAPAYGATKPSTYSAEIIQQRFTAVKDYLLWTQASKHTQWPGTGVMGDDYFDAFYSSNIQFINNATYQQTTVQDAGAALLDKIGKPVVLVGHSQGGIMPILIADARPKLTKALILLEPTGPPFREAVFSTKAGRAYGLTDIPLTYSPAVTDPATDLVQASYAAKGDDYVECMLQAESPAPRKLVNLAKKPILLVTSEASYHAPYDYCTVRFLKQAGCSKTQHLELGEAGIHGNGHMFFMEQNSDKIQKVLQKWISAQ</sequence>
<dbReference type="InterPro" id="IPR050228">
    <property type="entry name" value="Carboxylesterase_BioH"/>
</dbReference>
<dbReference type="InterPro" id="IPR029058">
    <property type="entry name" value="AB_hydrolase_fold"/>
</dbReference>
<keyword evidence="1" id="KW-0732">Signal</keyword>
<dbReference type="Proteomes" id="UP000722485">
    <property type="component" value="Unassembled WGS sequence"/>
</dbReference>
<dbReference type="InterPro" id="IPR000073">
    <property type="entry name" value="AB_hydrolase_1"/>
</dbReference>
<dbReference type="PANTHER" id="PTHR43194:SF4">
    <property type="entry name" value="AB HYDROLASE-1 DOMAIN-CONTAINING PROTEIN"/>
    <property type="match status" value="1"/>
</dbReference>
<evidence type="ECO:0000313" key="3">
    <source>
        <dbReference type="EMBL" id="KAF7556574.1"/>
    </source>
</evidence>
<dbReference type="OrthoDB" id="9978720at2759"/>
<dbReference type="PANTHER" id="PTHR43194">
    <property type="entry name" value="HYDROLASE ALPHA/BETA FOLD FAMILY"/>
    <property type="match status" value="1"/>
</dbReference>
<dbReference type="Pfam" id="PF12697">
    <property type="entry name" value="Abhydrolase_6"/>
    <property type="match status" value="1"/>
</dbReference>